<protein>
    <submittedName>
        <fullName evidence="4">EAL domain-containing protein</fullName>
    </submittedName>
</protein>
<dbReference type="InterPro" id="IPR035919">
    <property type="entry name" value="EAL_sf"/>
</dbReference>
<evidence type="ECO:0000259" key="2">
    <source>
        <dbReference type="PROSITE" id="PS50883"/>
    </source>
</evidence>
<dbReference type="RefSeq" id="WP_241605277.1">
    <property type="nucleotide sequence ID" value="NZ_JAKVIN010000011.1"/>
</dbReference>
<dbReference type="InterPro" id="IPR052155">
    <property type="entry name" value="Biofilm_reg_signaling"/>
</dbReference>
<feature type="domain" description="GGDEF" evidence="3">
    <location>
        <begin position="321"/>
        <end position="452"/>
    </location>
</feature>
<dbReference type="SUPFAM" id="SSF141868">
    <property type="entry name" value="EAL domain-like"/>
    <property type="match status" value="1"/>
</dbReference>
<dbReference type="NCBIfam" id="TIGR00254">
    <property type="entry name" value="GGDEF"/>
    <property type="match status" value="1"/>
</dbReference>
<sequence>MADTFPFPENEDGRRDALRDYAIAGTPPEVEFDHIAKLATEIFGVPTALISFVEKDRQIFKAKVGFDASETARDQSFCAHTIIGKEVMVVPDATADARFKNNPLVTAEPAIRFYAGAPLTTDSGHNIGSLCIIDSKPRPALTLDQQRTLMRLAEVTMDHLERRRLHELNKAAFSIVAAMPEALVGADEAGQISFWNPASETIFGYTRQQALGKPLETLVAKSGWHELKRFLKDSCTRRAPSRLSVEVLMRKRTGVEFMAEVVPASWEQDGGLQIALIVRDLSAQNSMRDHLRYLISHDVLTDLPNRSRFLEVIDQHLRSDDPFAVLKIGLDAFGTVNGSLGMAAGDRVLKQIADRIRQSVGEHTTVARLSGDEFGVLIEGKNYSAVAETIHAAFKDPVLVSGLVAQIGASVGIVSVSSNEAFKDANSVLKAALLALHEAKAKGGATVEVYRHAMSVKADGQRRLAEDLKRGFEAGELELFFQPQIDLENSKIVGAEALLRWRHPQRGLISPGEFIPVLEVSNIATRVGQWILESACRFAAQLASDSCLIRVGVNLFAVQLRDPDIAKHVQSALWATGLSANLLELEITETTVLRAEADVLTQLNLIRELGVGIAFDDYGTGYASLSLLKRYPLTRLKIDREFVKAIDTTPADTAIVEAVLKLGRSLGLEVIAEGMETNAQAHLLKSLGCRFAQGYLYGKPMTAAEFHNLARQTHVQPTL</sequence>
<dbReference type="EMBL" id="JAKVIN010000011">
    <property type="protein sequence ID" value="MCJ8151775.1"/>
    <property type="molecule type" value="Genomic_DNA"/>
</dbReference>
<comment type="caution">
    <text evidence="4">The sequence shown here is derived from an EMBL/GenBank/DDBJ whole genome shotgun (WGS) entry which is preliminary data.</text>
</comment>
<name>A0ABT0CT43_9HYPH</name>
<dbReference type="SMART" id="SM00052">
    <property type="entry name" value="EAL"/>
    <property type="match status" value="1"/>
</dbReference>
<accession>A0ABT0CT43</accession>
<reference evidence="4 5" key="1">
    <citation type="submission" date="2022-02" db="EMBL/GenBank/DDBJ databases">
        <title>Shinella B3.7 sp. nov., isolated from Sediment (Zhairuo Island).</title>
        <authorList>
            <person name="Chen G."/>
        </authorList>
    </citation>
    <scope>NUCLEOTIDE SEQUENCE [LARGE SCALE GENOMIC DNA]</scope>
    <source>
        <strain evidence="4 5">B3.7</strain>
        <plasmid evidence="4">unnamed</plasmid>
    </source>
</reference>
<dbReference type="Pfam" id="PF00990">
    <property type="entry name" value="GGDEF"/>
    <property type="match status" value="1"/>
</dbReference>
<dbReference type="SUPFAM" id="SSF55781">
    <property type="entry name" value="GAF domain-like"/>
    <property type="match status" value="1"/>
</dbReference>
<dbReference type="SMART" id="SM00267">
    <property type="entry name" value="GGDEF"/>
    <property type="match status" value="1"/>
</dbReference>
<dbReference type="Pfam" id="PF13426">
    <property type="entry name" value="PAS_9"/>
    <property type="match status" value="1"/>
</dbReference>
<dbReference type="InterPro" id="IPR001633">
    <property type="entry name" value="EAL_dom"/>
</dbReference>
<geneLocation type="plasmid" evidence="4">
    <name>unnamed</name>
</geneLocation>
<dbReference type="CDD" id="cd00130">
    <property type="entry name" value="PAS"/>
    <property type="match status" value="1"/>
</dbReference>
<dbReference type="Gene3D" id="3.20.20.450">
    <property type="entry name" value="EAL domain"/>
    <property type="match status" value="1"/>
</dbReference>
<dbReference type="CDD" id="cd01948">
    <property type="entry name" value="EAL"/>
    <property type="match status" value="1"/>
</dbReference>
<dbReference type="Gene3D" id="3.30.70.270">
    <property type="match status" value="1"/>
</dbReference>
<gene>
    <name evidence="4" type="ORF">MKI86_21775</name>
</gene>
<feature type="domain" description="EAL" evidence="2">
    <location>
        <begin position="461"/>
        <end position="714"/>
    </location>
</feature>
<keyword evidence="4" id="KW-0614">Plasmid</keyword>
<dbReference type="Pfam" id="PF01590">
    <property type="entry name" value="GAF"/>
    <property type="match status" value="1"/>
</dbReference>
<dbReference type="InterPro" id="IPR003018">
    <property type="entry name" value="GAF"/>
</dbReference>
<dbReference type="InterPro" id="IPR029016">
    <property type="entry name" value="GAF-like_dom_sf"/>
</dbReference>
<dbReference type="PANTHER" id="PTHR44757:SF2">
    <property type="entry name" value="BIOFILM ARCHITECTURE MAINTENANCE PROTEIN MBAA"/>
    <property type="match status" value="1"/>
</dbReference>
<organism evidence="4 5">
    <name type="scientific">Shinella sedimenti</name>
    <dbReference type="NCBI Taxonomy" id="2919913"/>
    <lineage>
        <taxon>Bacteria</taxon>
        <taxon>Pseudomonadati</taxon>
        <taxon>Pseudomonadota</taxon>
        <taxon>Alphaproteobacteria</taxon>
        <taxon>Hyphomicrobiales</taxon>
        <taxon>Rhizobiaceae</taxon>
        <taxon>Shinella</taxon>
    </lineage>
</organism>
<evidence type="ECO:0000313" key="4">
    <source>
        <dbReference type="EMBL" id="MCJ8151775.1"/>
    </source>
</evidence>
<dbReference type="InterPro" id="IPR043128">
    <property type="entry name" value="Rev_trsase/Diguanyl_cyclase"/>
</dbReference>
<evidence type="ECO:0000313" key="5">
    <source>
        <dbReference type="Proteomes" id="UP001201844"/>
    </source>
</evidence>
<dbReference type="PROSITE" id="PS50887">
    <property type="entry name" value="GGDEF"/>
    <property type="match status" value="1"/>
</dbReference>
<dbReference type="InterPro" id="IPR035965">
    <property type="entry name" value="PAS-like_dom_sf"/>
</dbReference>
<dbReference type="SUPFAM" id="SSF55785">
    <property type="entry name" value="PYP-like sensor domain (PAS domain)"/>
    <property type="match status" value="1"/>
</dbReference>
<dbReference type="Gene3D" id="3.30.450.40">
    <property type="match status" value="1"/>
</dbReference>
<dbReference type="Pfam" id="PF00563">
    <property type="entry name" value="EAL"/>
    <property type="match status" value="1"/>
</dbReference>
<dbReference type="CDD" id="cd01949">
    <property type="entry name" value="GGDEF"/>
    <property type="match status" value="1"/>
</dbReference>
<keyword evidence="5" id="KW-1185">Reference proteome</keyword>
<feature type="domain" description="PAS" evidence="1">
    <location>
        <begin position="175"/>
        <end position="213"/>
    </location>
</feature>
<dbReference type="PROSITE" id="PS50112">
    <property type="entry name" value="PAS"/>
    <property type="match status" value="1"/>
</dbReference>
<dbReference type="PROSITE" id="PS50883">
    <property type="entry name" value="EAL"/>
    <property type="match status" value="1"/>
</dbReference>
<dbReference type="InterPro" id="IPR029787">
    <property type="entry name" value="Nucleotide_cyclase"/>
</dbReference>
<dbReference type="InterPro" id="IPR000160">
    <property type="entry name" value="GGDEF_dom"/>
</dbReference>
<proteinExistence type="predicted"/>
<dbReference type="SMART" id="SM00091">
    <property type="entry name" value="PAS"/>
    <property type="match status" value="1"/>
</dbReference>
<evidence type="ECO:0000259" key="1">
    <source>
        <dbReference type="PROSITE" id="PS50112"/>
    </source>
</evidence>
<dbReference type="SUPFAM" id="SSF55073">
    <property type="entry name" value="Nucleotide cyclase"/>
    <property type="match status" value="1"/>
</dbReference>
<dbReference type="InterPro" id="IPR000014">
    <property type="entry name" value="PAS"/>
</dbReference>
<dbReference type="PANTHER" id="PTHR44757">
    <property type="entry name" value="DIGUANYLATE CYCLASE DGCP"/>
    <property type="match status" value="1"/>
</dbReference>
<dbReference type="NCBIfam" id="TIGR00229">
    <property type="entry name" value="sensory_box"/>
    <property type="match status" value="1"/>
</dbReference>
<dbReference type="Proteomes" id="UP001201844">
    <property type="component" value="Unassembled WGS sequence"/>
</dbReference>
<evidence type="ECO:0000259" key="3">
    <source>
        <dbReference type="PROSITE" id="PS50887"/>
    </source>
</evidence>
<dbReference type="Gene3D" id="3.30.450.20">
    <property type="entry name" value="PAS domain"/>
    <property type="match status" value="1"/>
</dbReference>